<keyword evidence="1" id="KW-1133">Transmembrane helix</keyword>
<keyword evidence="1" id="KW-0472">Membrane</keyword>
<protein>
    <submittedName>
        <fullName evidence="2">Uncharacterized protein</fullName>
    </submittedName>
</protein>
<dbReference type="EMBL" id="CM035425">
    <property type="protein sequence ID" value="KAH7331245.1"/>
    <property type="molecule type" value="Genomic_DNA"/>
</dbReference>
<proteinExistence type="predicted"/>
<dbReference type="Proteomes" id="UP000825935">
    <property type="component" value="Chromosome 20"/>
</dbReference>
<reference evidence="2" key="1">
    <citation type="submission" date="2021-08" db="EMBL/GenBank/DDBJ databases">
        <title>WGS assembly of Ceratopteris richardii.</title>
        <authorList>
            <person name="Marchant D.B."/>
            <person name="Chen G."/>
            <person name="Jenkins J."/>
            <person name="Shu S."/>
            <person name="Leebens-Mack J."/>
            <person name="Grimwood J."/>
            <person name="Schmutz J."/>
            <person name="Soltis P."/>
            <person name="Soltis D."/>
            <person name="Chen Z.-H."/>
        </authorList>
    </citation>
    <scope>NUCLEOTIDE SEQUENCE</scope>
    <source>
        <strain evidence="2">Whitten #5841</strain>
        <tissue evidence="2">Leaf</tissue>
    </source>
</reference>
<name>A0A8T2SGT5_CERRI</name>
<dbReference type="AlphaFoldDB" id="A0A8T2SGT5"/>
<evidence type="ECO:0000256" key="1">
    <source>
        <dbReference type="SAM" id="Phobius"/>
    </source>
</evidence>
<feature type="transmembrane region" description="Helical" evidence="1">
    <location>
        <begin position="16"/>
        <end position="34"/>
    </location>
</feature>
<comment type="caution">
    <text evidence="2">The sequence shown here is derived from an EMBL/GenBank/DDBJ whole genome shotgun (WGS) entry which is preliminary data.</text>
</comment>
<gene>
    <name evidence="2" type="ORF">KP509_20G021900</name>
</gene>
<evidence type="ECO:0000313" key="3">
    <source>
        <dbReference type="Proteomes" id="UP000825935"/>
    </source>
</evidence>
<keyword evidence="3" id="KW-1185">Reference proteome</keyword>
<accession>A0A8T2SGT5</accession>
<evidence type="ECO:0000313" key="2">
    <source>
        <dbReference type="EMBL" id="KAH7331245.1"/>
    </source>
</evidence>
<organism evidence="2 3">
    <name type="scientific">Ceratopteris richardii</name>
    <name type="common">Triangle waterfern</name>
    <dbReference type="NCBI Taxonomy" id="49495"/>
    <lineage>
        <taxon>Eukaryota</taxon>
        <taxon>Viridiplantae</taxon>
        <taxon>Streptophyta</taxon>
        <taxon>Embryophyta</taxon>
        <taxon>Tracheophyta</taxon>
        <taxon>Polypodiopsida</taxon>
        <taxon>Polypodiidae</taxon>
        <taxon>Polypodiales</taxon>
        <taxon>Pteridineae</taxon>
        <taxon>Pteridaceae</taxon>
        <taxon>Parkerioideae</taxon>
        <taxon>Ceratopteris</taxon>
    </lineage>
</organism>
<sequence>MWAITLLSRSVLKEKLILYLANSWITLLSIWGLLRLRLCMAWDSSSFAGNGMLKHSIDQVWVLELIIENQPKAVSLKQVFVLARMGFTSAKTLGVRWPPNVL</sequence>
<keyword evidence="1" id="KW-0812">Transmembrane</keyword>